<dbReference type="InterPro" id="IPR052917">
    <property type="entry name" value="Stress-Dev_Protein"/>
</dbReference>
<dbReference type="RefSeq" id="WP_046842599.1">
    <property type="nucleotide sequence ID" value="NZ_CP011389.1"/>
</dbReference>
<gene>
    <name evidence="2" type="ORF">SY84_02015</name>
</gene>
<dbReference type="Pfam" id="PF16242">
    <property type="entry name" value="Pyrid_ox_like"/>
    <property type="match status" value="1"/>
</dbReference>
<sequence length="168" mass="18702">MTQQTSTQPTSENIKKLADLIKGVKFAMLTVQTAEGHLHAHPMTTQEVEFDGDIWFIGGKDTEQVAAMRAHPQVNVSYARPDKGVYVSVNGKANLIEDRAKLDELWSDMYKAYFPQGKEDPNIQLIHIAANGAEYWESDGKVRNLIQIAKGLVTGEHAHQGENETVKL</sequence>
<reference evidence="2 3" key="1">
    <citation type="submission" date="2015-01" db="EMBL/GenBank/DDBJ databases">
        <title>Deinococcus soli/N5/whole genome sequencing.</title>
        <authorList>
            <person name="Kim M.K."/>
            <person name="Srinivasan S."/>
            <person name="Lee J.-J."/>
        </authorList>
    </citation>
    <scope>NUCLEOTIDE SEQUENCE [LARGE SCALE GENOMIC DNA]</scope>
    <source>
        <strain evidence="2 3">N5</strain>
    </source>
</reference>
<dbReference type="Proteomes" id="UP000034024">
    <property type="component" value="Chromosome"/>
</dbReference>
<dbReference type="InterPro" id="IPR038725">
    <property type="entry name" value="YdaG_split_barrel_FMN-bd"/>
</dbReference>
<protein>
    <submittedName>
        <fullName evidence="2">General stress protein</fullName>
    </submittedName>
</protein>
<dbReference type="OrthoDB" id="9795235at2"/>
<accession>A0A0F7JL16</accession>
<evidence type="ECO:0000313" key="2">
    <source>
        <dbReference type="EMBL" id="AKH16024.1"/>
    </source>
</evidence>
<evidence type="ECO:0000259" key="1">
    <source>
        <dbReference type="Pfam" id="PF16242"/>
    </source>
</evidence>
<dbReference type="EMBL" id="CP011389">
    <property type="protein sequence ID" value="AKH16024.1"/>
    <property type="molecule type" value="Genomic_DNA"/>
</dbReference>
<dbReference type="PATRIC" id="fig|1309411.5.peg.426"/>
<dbReference type="InterPro" id="IPR012349">
    <property type="entry name" value="Split_barrel_FMN-bd"/>
</dbReference>
<proteinExistence type="predicted"/>
<dbReference type="KEGG" id="dch:SY84_02015"/>
<organism evidence="2 3">
    <name type="scientific">Deinococcus soli</name>
    <name type="common">ex Cha et al. 2016</name>
    <dbReference type="NCBI Taxonomy" id="1309411"/>
    <lineage>
        <taxon>Bacteria</taxon>
        <taxon>Thermotogati</taxon>
        <taxon>Deinococcota</taxon>
        <taxon>Deinococci</taxon>
        <taxon>Deinococcales</taxon>
        <taxon>Deinococcaceae</taxon>
        <taxon>Deinococcus</taxon>
    </lineage>
</organism>
<name>A0A0F7JL16_9DEIO</name>
<dbReference type="PANTHER" id="PTHR34818:SF1">
    <property type="entry name" value="PROTEIN BLI-3"/>
    <property type="match status" value="1"/>
</dbReference>
<dbReference type="AlphaFoldDB" id="A0A0F7JL16"/>
<dbReference type="PANTHER" id="PTHR34818">
    <property type="entry name" value="PROTEIN BLI-3"/>
    <property type="match status" value="1"/>
</dbReference>
<keyword evidence="3" id="KW-1185">Reference proteome</keyword>
<dbReference type="SUPFAM" id="SSF50475">
    <property type="entry name" value="FMN-binding split barrel"/>
    <property type="match status" value="1"/>
</dbReference>
<feature type="domain" description="General stress protein FMN-binding split barrel" evidence="1">
    <location>
        <begin position="12"/>
        <end position="157"/>
    </location>
</feature>
<dbReference type="Gene3D" id="2.30.110.10">
    <property type="entry name" value="Electron Transport, Fmn-binding Protein, Chain A"/>
    <property type="match status" value="1"/>
</dbReference>
<evidence type="ECO:0000313" key="3">
    <source>
        <dbReference type="Proteomes" id="UP000034024"/>
    </source>
</evidence>